<dbReference type="InterPro" id="IPR016186">
    <property type="entry name" value="C-type_lectin-like/link_sf"/>
</dbReference>
<keyword evidence="1" id="KW-0472">Membrane</keyword>
<reference evidence="3" key="1">
    <citation type="submission" date="2021-03" db="EMBL/GenBank/DDBJ databases">
        <title>Chromosome level genome of the anhydrobiotic midge Polypedilum vanderplanki.</title>
        <authorList>
            <person name="Yoshida Y."/>
            <person name="Kikawada T."/>
            <person name="Gusev O."/>
        </authorList>
    </citation>
    <scope>NUCLEOTIDE SEQUENCE</scope>
    <source>
        <strain evidence="3">NIAS01</strain>
        <tissue evidence="3">Whole body or cell culture</tissue>
    </source>
</reference>
<evidence type="ECO:0000313" key="4">
    <source>
        <dbReference type="Proteomes" id="UP001107558"/>
    </source>
</evidence>
<dbReference type="SUPFAM" id="SSF56436">
    <property type="entry name" value="C-type lectin-like"/>
    <property type="match status" value="1"/>
</dbReference>
<comment type="caution">
    <text evidence="3">The sequence shown here is derived from an EMBL/GenBank/DDBJ whole genome shotgun (WGS) entry which is preliminary data.</text>
</comment>
<evidence type="ECO:0000313" key="3">
    <source>
        <dbReference type="EMBL" id="KAG5680155.1"/>
    </source>
</evidence>
<dbReference type="InterPro" id="IPR016187">
    <property type="entry name" value="CTDL_fold"/>
</dbReference>
<dbReference type="Gene3D" id="3.10.100.10">
    <property type="entry name" value="Mannose-Binding Protein A, subunit A"/>
    <property type="match status" value="1"/>
</dbReference>
<dbReference type="EMBL" id="JADBJN010000001">
    <property type="protein sequence ID" value="KAG5680155.1"/>
    <property type="molecule type" value="Genomic_DNA"/>
</dbReference>
<evidence type="ECO:0000256" key="1">
    <source>
        <dbReference type="SAM" id="Phobius"/>
    </source>
</evidence>
<dbReference type="Pfam" id="PF00059">
    <property type="entry name" value="Lectin_C"/>
    <property type="match status" value="1"/>
</dbReference>
<gene>
    <name evidence="3" type="ORF">PVAND_009680</name>
</gene>
<keyword evidence="1" id="KW-1133">Transmembrane helix</keyword>
<dbReference type="CDD" id="cd00037">
    <property type="entry name" value="CLECT"/>
    <property type="match status" value="1"/>
</dbReference>
<evidence type="ECO:0000259" key="2">
    <source>
        <dbReference type="Pfam" id="PF00059"/>
    </source>
</evidence>
<dbReference type="InterPro" id="IPR001304">
    <property type="entry name" value="C-type_lectin-like"/>
</dbReference>
<dbReference type="AlphaFoldDB" id="A0A9J6CEE8"/>
<accession>A0A9J6CEE8</accession>
<dbReference type="Proteomes" id="UP001107558">
    <property type="component" value="Chromosome 1"/>
</dbReference>
<feature type="transmembrane region" description="Helical" evidence="1">
    <location>
        <begin position="20"/>
        <end position="39"/>
    </location>
</feature>
<protein>
    <recommendedName>
        <fullName evidence="2">C-type lectin domain-containing protein</fullName>
    </recommendedName>
</protein>
<feature type="domain" description="C-type lectin" evidence="2">
    <location>
        <begin position="79"/>
        <end position="194"/>
    </location>
</feature>
<proteinExistence type="predicted"/>
<name>A0A9J6CEE8_POLVA</name>
<keyword evidence="4" id="KW-1185">Reference proteome</keyword>
<sequence>MTVLLTNQNSKTKKVLKKTLIIVSIISILVCITGLIFFIKGICDKIKFERIYDRINYLSSCVILFKISEHNAGCLRNESESFYDASTYCYSNDMLLLEIDSEEELEIVLKETVNFFENFDNSSRIWINGKWSNYEKKWLSYPKNIKLAFKLGDSLKDYNDGDKNCLSIESSKNSKTYNFASVSCDDLNFYYCEF</sequence>
<organism evidence="3 4">
    <name type="scientific">Polypedilum vanderplanki</name>
    <name type="common">Sleeping chironomid midge</name>
    <dbReference type="NCBI Taxonomy" id="319348"/>
    <lineage>
        <taxon>Eukaryota</taxon>
        <taxon>Metazoa</taxon>
        <taxon>Ecdysozoa</taxon>
        <taxon>Arthropoda</taxon>
        <taxon>Hexapoda</taxon>
        <taxon>Insecta</taxon>
        <taxon>Pterygota</taxon>
        <taxon>Neoptera</taxon>
        <taxon>Endopterygota</taxon>
        <taxon>Diptera</taxon>
        <taxon>Nematocera</taxon>
        <taxon>Chironomoidea</taxon>
        <taxon>Chironomidae</taxon>
        <taxon>Chironominae</taxon>
        <taxon>Polypedilum</taxon>
        <taxon>Polypedilum</taxon>
    </lineage>
</organism>
<keyword evidence="1" id="KW-0812">Transmembrane</keyword>